<gene>
    <name evidence="11" type="ORF">SAMN05660831_02369</name>
</gene>
<evidence type="ECO:0000259" key="10">
    <source>
        <dbReference type="PROSITE" id="PS50929"/>
    </source>
</evidence>
<feature type="region of interest" description="Disordered" evidence="7">
    <location>
        <begin position="1"/>
        <end position="21"/>
    </location>
</feature>
<dbReference type="SMART" id="SM00382">
    <property type="entry name" value="AAA"/>
    <property type="match status" value="1"/>
</dbReference>
<dbReference type="GO" id="GO:0005524">
    <property type="term" value="F:ATP binding"/>
    <property type="evidence" value="ECO:0007669"/>
    <property type="project" value="UniProtKB-KW"/>
</dbReference>
<dbReference type="Pfam" id="PF00664">
    <property type="entry name" value="ABC_membrane"/>
    <property type="match status" value="1"/>
</dbReference>
<dbReference type="Gene3D" id="3.40.50.300">
    <property type="entry name" value="P-loop containing nucleotide triphosphate hydrolases"/>
    <property type="match status" value="1"/>
</dbReference>
<evidence type="ECO:0000256" key="8">
    <source>
        <dbReference type="SAM" id="Phobius"/>
    </source>
</evidence>
<accession>A0A1I1VFE5</accession>
<dbReference type="InterPro" id="IPR014216">
    <property type="entry name" value="ABC_transptr_CydD"/>
</dbReference>
<feature type="transmembrane region" description="Helical" evidence="8">
    <location>
        <begin position="69"/>
        <end position="86"/>
    </location>
</feature>
<evidence type="ECO:0000256" key="7">
    <source>
        <dbReference type="SAM" id="MobiDB-lite"/>
    </source>
</evidence>
<dbReference type="EMBL" id="FOMJ01000009">
    <property type="protein sequence ID" value="SFD81666.1"/>
    <property type="molecule type" value="Genomic_DNA"/>
</dbReference>
<dbReference type="PROSITE" id="PS00211">
    <property type="entry name" value="ABC_TRANSPORTER_1"/>
    <property type="match status" value="1"/>
</dbReference>
<dbReference type="Pfam" id="PF00005">
    <property type="entry name" value="ABC_tran"/>
    <property type="match status" value="1"/>
</dbReference>
<feature type="transmembrane region" description="Helical" evidence="8">
    <location>
        <begin position="252"/>
        <end position="277"/>
    </location>
</feature>
<dbReference type="InterPro" id="IPR003593">
    <property type="entry name" value="AAA+_ATPase"/>
</dbReference>
<dbReference type="OrthoDB" id="6336411at2"/>
<feature type="transmembrane region" description="Helical" evidence="8">
    <location>
        <begin position="151"/>
        <end position="167"/>
    </location>
</feature>
<dbReference type="PROSITE" id="PS50929">
    <property type="entry name" value="ABC_TM1F"/>
    <property type="match status" value="1"/>
</dbReference>
<evidence type="ECO:0000256" key="2">
    <source>
        <dbReference type="ARBA" id="ARBA00022692"/>
    </source>
</evidence>
<dbReference type="CDD" id="cd18584">
    <property type="entry name" value="ABC_6TM_AarD_CydD"/>
    <property type="match status" value="1"/>
</dbReference>
<keyword evidence="12" id="KW-1185">Reference proteome</keyword>
<dbReference type="InterPro" id="IPR017871">
    <property type="entry name" value="ABC_transporter-like_CS"/>
</dbReference>
<evidence type="ECO:0000259" key="9">
    <source>
        <dbReference type="PROSITE" id="PS50893"/>
    </source>
</evidence>
<keyword evidence="5 8" id="KW-1133">Transmembrane helix</keyword>
<feature type="transmembrane region" description="Helical" evidence="8">
    <location>
        <begin position="173"/>
        <end position="194"/>
    </location>
</feature>
<dbReference type="GO" id="GO:0042883">
    <property type="term" value="P:cysteine transport"/>
    <property type="evidence" value="ECO:0007669"/>
    <property type="project" value="InterPro"/>
</dbReference>
<dbReference type="InterPro" id="IPR003439">
    <property type="entry name" value="ABC_transporter-like_ATP-bd"/>
</dbReference>
<dbReference type="SUPFAM" id="SSF90123">
    <property type="entry name" value="ABC transporter transmembrane region"/>
    <property type="match status" value="1"/>
</dbReference>
<feature type="domain" description="ABC transmembrane type-1" evidence="10">
    <location>
        <begin position="33"/>
        <end position="322"/>
    </location>
</feature>
<dbReference type="InterPro" id="IPR036640">
    <property type="entry name" value="ABC1_TM_sf"/>
</dbReference>
<evidence type="ECO:0000256" key="6">
    <source>
        <dbReference type="ARBA" id="ARBA00023136"/>
    </source>
</evidence>
<comment type="subcellular location">
    <subcellularLocation>
        <location evidence="1">Cell membrane</location>
        <topology evidence="1">Multi-pass membrane protein</topology>
    </subcellularLocation>
</comment>
<proteinExistence type="predicted"/>
<evidence type="ECO:0000256" key="1">
    <source>
        <dbReference type="ARBA" id="ARBA00004651"/>
    </source>
</evidence>
<feature type="compositionally biased region" description="Low complexity" evidence="7">
    <location>
        <begin position="1"/>
        <end position="12"/>
    </location>
</feature>
<dbReference type="Proteomes" id="UP000198611">
    <property type="component" value="Unassembled WGS sequence"/>
</dbReference>
<organism evidence="11 12">
    <name type="scientific">Thiohalospira halophila DSM 15071</name>
    <dbReference type="NCBI Taxonomy" id="1123397"/>
    <lineage>
        <taxon>Bacteria</taxon>
        <taxon>Pseudomonadati</taxon>
        <taxon>Pseudomonadota</taxon>
        <taxon>Gammaproteobacteria</taxon>
        <taxon>Thiohalospirales</taxon>
        <taxon>Thiohalospiraceae</taxon>
        <taxon>Thiohalospira</taxon>
    </lineage>
</organism>
<dbReference type="PANTHER" id="PTHR24221">
    <property type="entry name" value="ATP-BINDING CASSETTE SUB-FAMILY B"/>
    <property type="match status" value="1"/>
</dbReference>
<feature type="transmembrane region" description="Helical" evidence="8">
    <location>
        <begin position="30"/>
        <end position="49"/>
    </location>
</feature>
<keyword evidence="2 8" id="KW-0812">Transmembrane</keyword>
<keyword evidence="3" id="KW-0547">Nucleotide-binding</keyword>
<feature type="domain" description="ABC transporter" evidence="9">
    <location>
        <begin position="355"/>
        <end position="567"/>
    </location>
</feature>
<evidence type="ECO:0000256" key="5">
    <source>
        <dbReference type="ARBA" id="ARBA00022989"/>
    </source>
</evidence>
<keyword evidence="4 11" id="KW-0067">ATP-binding</keyword>
<evidence type="ECO:0000313" key="12">
    <source>
        <dbReference type="Proteomes" id="UP000198611"/>
    </source>
</evidence>
<dbReference type="AlphaFoldDB" id="A0A1I1VFE5"/>
<dbReference type="SUPFAM" id="SSF52540">
    <property type="entry name" value="P-loop containing nucleoside triphosphate hydrolases"/>
    <property type="match status" value="1"/>
</dbReference>
<dbReference type="PANTHER" id="PTHR24221:SF261">
    <property type="entry name" value="GLUTATHIONE_L-CYSTEINE TRANSPORT SYSTEM ATP-BINDING_PERMEASE PROTEIN CYDD"/>
    <property type="match status" value="1"/>
</dbReference>
<dbReference type="PROSITE" id="PS50893">
    <property type="entry name" value="ABC_TRANSPORTER_2"/>
    <property type="match status" value="1"/>
</dbReference>
<name>A0A1I1VFE5_9GAMM</name>
<sequence length="567" mass="59735">MAEPESAPASSPAPTPRQWLDRREAPGRRWLRLAAAVGLLGGVATLVQAGLLARAITGLVVDGEGLTELAPWLFALVGAVALRTAAGWGRDAAGLAGAHRIIGTVREELFDHLARLGPVRLAEYPAGSLAGSYVEQVQALEGYYARFRPQMVLAMGIPLLLLVAVAVQDWLAALLLALSAPLIPVFMAIVGMGAEEVSRRQQAALARAGGHFLDRLRGLTTLRLFNRAEATTDEVRAVAEDYRARTMKTLRVAFLSSAVLEFFAAVAIALVAIYIGFGLLGYIEYGPAPGLDLFTGLFILLLAPEFFQPLRDLASHYHDRADGLGAAAELIPLLETPAPAPSPARRRSSMPALGVELQRVRVTYPDGRAGLEGADLTVAPGDRVVLTGPSGGGKSTLLALLAGFLEADGGRVRIGDGEPEPVSQVAWMGQRTHLFADSIRENIRMGRAEAGDDEVEAAAEQAGVAEFARLLPEGLDTPVGEGGVGLSGGQAQRVALARTLLKGAPVLLLDEPTAGLDPEGEEALITHLERALAGGPTVILATHHPRLMALGRQYRVANGQVEEAGHA</sequence>
<dbReference type="Gene3D" id="1.20.1560.10">
    <property type="entry name" value="ABC transporter type 1, transmembrane domain"/>
    <property type="match status" value="1"/>
</dbReference>
<dbReference type="InterPro" id="IPR011527">
    <property type="entry name" value="ABC1_TM_dom"/>
</dbReference>
<dbReference type="InterPro" id="IPR039421">
    <property type="entry name" value="Type_1_exporter"/>
</dbReference>
<dbReference type="GO" id="GO:0016887">
    <property type="term" value="F:ATP hydrolysis activity"/>
    <property type="evidence" value="ECO:0007669"/>
    <property type="project" value="InterPro"/>
</dbReference>
<dbReference type="RefSeq" id="WP_093428982.1">
    <property type="nucleotide sequence ID" value="NZ_FOMJ01000009.1"/>
</dbReference>
<dbReference type="NCBIfam" id="TIGR02857">
    <property type="entry name" value="CydD"/>
    <property type="match status" value="1"/>
</dbReference>
<protein>
    <submittedName>
        <fullName evidence="11">ATP-binding cassette, subfamily C, CydD</fullName>
    </submittedName>
</protein>
<dbReference type="GO" id="GO:0034040">
    <property type="term" value="F:ATPase-coupled lipid transmembrane transporter activity"/>
    <property type="evidence" value="ECO:0007669"/>
    <property type="project" value="TreeGrafter"/>
</dbReference>
<evidence type="ECO:0000256" key="3">
    <source>
        <dbReference type="ARBA" id="ARBA00022741"/>
    </source>
</evidence>
<dbReference type="STRING" id="1123397.SAMN05660831_02369"/>
<reference evidence="11 12" key="1">
    <citation type="submission" date="2016-10" db="EMBL/GenBank/DDBJ databases">
        <authorList>
            <person name="de Groot N.N."/>
        </authorList>
    </citation>
    <scope>NUCLEOTIDE SEQUENCE [LARGE SCALE GENOMIC DNA]</scope>
    <source>
        <strain evidence="11 12">HL3</strain>
    </source>
</reference>
<dbReference type="InterPro" id="IPR027417">
    <property type="entry name" value="P-loop_NTPase"/>
</dbReference>
<keyword evidence="6 8" id="KW-0472">Membrane</keyword>
<dbReference type="GO" id="GO:0005886">
    <property type="term" value="C:plasma membrane"/>
    <property type="evidence" value="ECO:0007669"/>
    <property type="project" value="UniProtKB-SubCell"/>
</dbReference>
<evidence type="ECO:0000256" key="4">
    <source>
        <dbReference type="ARBA" id="ARBA00022840"/>
    </source>
</evidence>
<dbReference type="GO" id="GO:0140359">
    <property type="term" value="F:ABC-type transporter activity"/>
    <property type="evidence" value="ECO:0007669"/>
    <property type="project" value="InterPro"/>
</dbReference>
<evidence type="ECO:0000313" key="11">
    <source>
        <dbReference type="EMBL" id="SFD81666.1"/>
    </source>
</evidence>